<dbReference type="SUPFAM" id="SSF118196">
    <property type="entry name" value="YaeB-like"/>
    <property type="match status" value="1"/>
</dbReference>
<protein>
    <submittedName>
        <fullName evidence="4">Phosphoglycerate kinase family protein</fullName>
    </submittedName>
</protein>
<comment type="caution">
    <text evidence="4">The sequence shown here is derived from an EMBL/GenBank/DDBJ whole genome shotgun (WGS) entry which is preliminary data.</text>
</comment>
<reference evidence="5" key="1">
    <citation type="journal article" date="2019" name="Curr. Biol.">
        <title>Genome Sequence of Striga asiatica Provides Insight into the Evolution of Plant Parasitism.</title>
        <authorList>
            <person name="Yoshida S."/>
            <person name="Kim S."/>
            <person name="Wafula E.K."/>
            <person name="Tanskanen J."/>
            <person name="Kim Y.M."/>
            <person name="Honaas L."/>
            <person name="Yang Z."/>
            <person name="Spallek T."/>
            <person name="Conn C.E."/>
            <person name="Ichihashi Y."/>
            <person name="Cheong K."/>
            <person name="Cui S."/>
            <person name="Der J.P."/>
            <person name="Gundlach H."/>
            <person name="Jiao Y."/>
            <person name="Hori C."/>
            <person name="Ishida J.K."/>
            <person name="Kasahara H."/>
            <person name="Kiba T."/>
            <person name="Kim M.S."/>
            <person name="Koo N."/>
            <person name="Laohavisit A."/>
            <person name="Lee Y.H."/>
            <person name="Lumba S."/>
            <person name="McCourt P."/>
            <person name="Mortimer J.C."/>
            <person name="Mutuku J.M."/>
            <person name="Nomura T."/>
            <person name="Sasaki-Sekimoto Y."/>
            <person name="Seto Y."/>
            <person name="Wang Y."/>
            <person name="Wakatake T."/>
            <person name="Sakakibara H."/>
            <person name="Demura T."/>
            <person name="Yamaguchi S."/>
            <person name="Yoneyama K."/>
            <person name="Manabe R.I."/>
            <person name="Nelson D.C."/>
            <person name="Schulman A.H."/>
            <person name="Timko M.P."/>
            <person name="dePamphilis C.W."/>
            <person name="Choi D."/>
            <person name="Shirasu K."/>
        </authorList>
    </citation>
    <scope>NUCLEOTIDE SEQUENCE [LARGE SCALE GENOMIC DNA]</scope>
    <source>
        <strain evidence="5">cv. UVA1</strain>
    </source>
</reference>
<keyword evidence="1" id="KW-0949">S-adenosyl-L-methionine</keyword>
<dbReference type="PANTHER" id="PTHR12818">
    <property type="entry name" value="TRNA (ADENINE(37)-N6)-METHYLTRANSFERASE"/>
    <property type="match status" value="1"/>
</dbReference>
<dbReference type="OrthoDB" id="4882at2759"/>
<dbReference type="GO" id="GO:0016301">
    <property type="term" value="F:kinase activity"/>
    <property type="evidence" value="ECO:0007669"/>
    <property type="project" value="UniProtKB-KW"/>
</dbReference>
<evidence type="ECO:0000256" key="2">
    <source>
        <dbReference type="ARBA" id="ARBA00033753"/>
    </source>
</evidence>
<dbReference type="InterPro" id="IPR036413">
    <property type="entry name" value="YaeB-like_sf"/>
</dbReference>
<evidence type="ECO:0000313" key="5">
    <source>
        <dbReference type="Proteomes" id="UP000325081"/>
    </source>
</evidence>
<organism evidence="4 5">
    <name type="scientific">Striga asiatica</name>
    <name type="common">Asiatic witchweed</name>
    <name type="synonym">Buchnera asiatica</name>
    <dbReference type="NCBI Taxonomy" id="4170"/>
    <lineage>
        <taxon>Eukaryota</taxon>
        <taxon>Viridiplantae</taxon>
        <taxon>Streptophyta</taxon>
        <taxon>Embryophyta</taxon>
        <taxon>Tracheophyta</taxon>
        <taxon>Spermatophyta</taxon>
        <taxon>Magnoliopsida</taxon>
        <taxon>eudicotyledons</taxon>
        <taxon>Gunneridae</taxon>
        <taxon>Pentapetalae</taxon>
        <taxon>asterids</taxon>
        <taxon>lamiids</taxon>
        <taxon>Lamiales</taxon>
        <taxon>Orobanchaceae</taxon>
        <taxon>Buchnereae</taxon>
        <taxon>Striga</taxon>
    </lineage>
</organism>
<gene>
    <name evidence="4" type="ORF">STAS_14506</name>
</gene>
<proteinExistence type="inferred from homology"/>
<dbReference type="EMBL" id="BKCP01005428">
    <property type="protein sequence ID" value="GER38048.1"/>
    <property type="molecule type" value="Genomic_DNA"/>
</dbReference>
<dbReference type="InterPro" id="IPR036414">
    <property type="entry name" value="YaeB_N_sf"/>
</dbReference>
<comment type="similarity">
    <text evidence="2">Belongs to the tRNA methyltransferase O family.</text>
</comment>
<accession>A0A5A7PZP7</accession>
<dbReference type="AlphaFoldDB" id="A0A5A7PZP7"/>
<evidence type="ECO:0000256" key="1">
    <source>
        <dbReference type="ARBA" id="ARBA00022691"/>
    </source>
</evidence>
<keyword evidence="4" id="KW-0418">Kinase</keyword>
<dbReference type="PANTHER" id="PTHR12818:SF0">
    <property type="entry name" value="TRNA (ADENINE(37)-N6)-METHYLTRANSFERASE"/>
    <property type="match status" value="1"/>
</dbReference>
<evidence type="ECO:0000259" key="3">
    <source>
        <dbReference type="PROSITE" id="PS51668"/>
    </source>
</evidence>
<dbReference type="Pfam" id="PF01980">
    <property type="entry name" value="TrmO_N"/>
    <property type="match status" value="1"/>
</dbReference>
<keyword evidence="4" id="KW-0808">Transferase</keyword>
<feature type="domain" description="TsaA-like" evidence="3">
    <location>
        <begin position="119"/>
        <end position="261"/>
    </location>
</feature>
<dbReference type="Gene3D" id="2.40.30.70">
    <property type="entry name" value="YaeB-like"/>
    <property type="match status" value="1"/>
</dbReference>
<name>A0A5A7PZP7_STRAF</name>
<dbReference type="Proteomes" id="UP000325081">
    <property type="component" value="Unassembled WGS sequence"/>
</dbReference>
<dbReference type="PROSITE" id="PS51668">
    <property type="entry name" value="TSAA_2"/>
    <property type="match status" value="1"/>
</dbReference>
<sequence>MAPNFPSSAVSDGWIGLDIGPDSINGVEVEWEVRELGHIGRSGYSVFEQVGKAAHDISQTQESVVTSRLFNLTDKGYKDNKQHEKNLAQIGDLDLQPEDAIVDRGDQAKSKRLIRKRNVSPLNVTKKLLGALVVPNRDTLLSYLIGKHNATDGWRSYFNQFNLLQFLWVMHHLTGQIQPLMAVVTIETGCGDLVRVPRLKGERVGVFATRSPHRLCSIGLTVAKVEAVHGHTVLLSSVDLVDGTPVLDIKPYLPYCDNIQGAMVVMG</sequence>
<evidence type="ECO:0000313" key="4">
    <source>
        <dbReference type="EMBL" id="GER38048.1"/>
    </source>
</evidence>
<dbReference type="InterPro" id="IPR040372">
    <property type="entry name" value="YaeB-like"/>
</dbReference>
<dbReference type="InterPro" id="IPR023370">
    <property type="entry name" value="TrmO-like_N"/>
</dbReference>
<keyword evidence="5" id="KW-1185">Reference proteome</keyword>